<keyword evidence="1" id="KW-0808">Transferase</keyword>
<dbReference type="PANTHER" id="PTHR37816">
    <property type="entry name" value="YALI0E33011P"/>
    <property type="match status" value="1"/>
</dbReference>
<keyword evidence="1" id="KW-0418">Kinase</keyword>
<organism evidence="1 2">
    <name type="scientific">Actinoplanes oblitus</name>
    <dbReference type="NCBI Taxonomy" id="3040509"/>
    <lineage>
        <taxon>Bacteria</taxon>
        <taxon>Bacillati</taxon>
        <taxon>Actinomycetota</taxon>
        <taxon>Actinomycetes</taxon>
        <taxon>Micromonosporales</taxon>
        <taxon>Micromonosporaceae</taxon>
        <taxon>Actinoplanes</taxon>
    </lineage>
</organism>
<dbReference type="PANTHER" id="PTHR37816:SF1">
    <property type="entry name" value="TOXIN"/>
    <property type="match status" value="1"/>
</dbReference>
<dbReference type="Gene3D" id="3.40.50.300">
    <property type="entry name" value="P-loop containing nucleotide triphosphate hydrolases"/>
    <property type="match status" value="1"/>
</dbReference>
<protein>
    <submittedName>
        <fullName evidence="1">Adenylate kinase</fullName>
    </submittedName>
</protein>
<dbReference type="GO" id="GO:0016301">
    <property type="term" value="F:kinase activity"/>
    <property type="evidence" value="ECO:0007669"/>
    <property type="project" value="UniProtKB-KW"/>
</dbReference>
<evidence type="ECO:0000313" key="1">
    <source>
        <dbReference type="EMBL" id="WIM92615.1"/>
    </source>
</evidence>
<dbReference type="SUPFAM" id="SSF52540">
    <property type="entry name" value="P-loop containing nucleoside triphosphate hydrolases"/>
    <property type="match status" value="1"/>
</dbReference>
<dbReference type="InterPro" id="IPR052922">
    <property type="entry name" value="Cytidylate_Kinase-2"/>
</dbReference>
<evidence type="ECO:0000313" key="2">
    <source>
        <dbReference type="Proteomes" id="UP001240150"/>
    </source>
</evidence>
<accession>A0ABY8W6N5</accession>
<dbReference type="InterPro" id="IPR027417">
    <property type="entry name" value="P-loop_NTPase"/>
</dbReference>
<name>A0ABY8W6N5_9ACTN</name>
<dbReference type="Proteomes" id="UP001240150">
    <property type="component" value="Chromosome"/>
</dbReference>
<dbReference type="EMBL" id="CP126980">
    <property type="protein sequence ID" value="WIM92615.1"/>
    <property type="molecule type" value="Genomic_DNA"/>
</dbReference>
<sequence>MRRVVVYGVAGSGKSTLARAIGERTGLPYHPVDDLTWEPGWTPVPLPVQRERIAAICAGDAWVLDSAYLPWLDVPMARADLVVGLDLPRWRCLWQLLRRTVHRAVTRTPICNGNVESLRAAFGRNSIVLQQWRSWPRKRARMRAWQTDPGMPPLLLLRTPGEVRAWLASL</sequence>
<dbReference type="RefSeq" id="WP_284913821.1">
    <property type="nucleotide sequence ID" value="NZ_CP126980.1"/>
</dbReference>
<keyword evidence="2" id="KW-1185">Reference proteome</keyword>
<proteinExistence type="predicted"/>
<gene>
    <name evidence="1" type="ORF">ACTOB_004567</name>
</gene>
<reference evidence="1 2" key="1">
    <citation type="submission" date="2023-06" db="EMBL/GenBank/DDBJ databases">
        <authorList>
            <person name="Yushchuk O."/>
            <person name="Binda E."/>
            <person name="Ruckert-Reed C."/>
            <person name="Fedorenko V."/>
            <person name="Kalinowski J."/>
            <person name="Marinelli F."/>
        </authorList>
    </citation>
    <scope>NUCLEOTIDE SEQUENCE [LARGE SCALE GENOMIC DNA]</scope>
    <source>
        <strain evidence="1 2">NRRL 3884</strain>
    </source>
</reference>